<dbReference type="AlphaFoldDB" id="A0A5K3FKT9"/>
<reference evidence="1" key="1">
    <citation type="submission" date="2019-11" db="UniProtKB">
        <authorList>
            <consortium name="WormBaseParasite"/>
        </authorList>
    </citation>
    <scope>IDENTIFICATION</scope>
</reference>
<dbReference type="PANTHER" id="PTHR31569">
    <property type="entry name" value="SWIM-TYPE DOMAIN-CONTAINING PROTEIN"/>
    <property type="match status" value="1"/>
</dbReference>
<dbReference type="InterPro" id="IPR052579">
    <property type="entry name" value="Zinc_finger_SWIM"/>
</dbReference>
<dbReference type="PANTHER" id="PTHR31569:SF4">
    <property type="entry name" value="SWIM-TYPE DOMAIN-CONTAINING PROTEIN"/>
    <property type="match status" value="1"/>
</dbReference>
<accession>A0A5K3FKT9</accession>
<name>A0A5K3FKT9_MESCO</name>
<evidence type="ECO:0000313" key="1">
    <source>
        <dbReference type="WBParaSite" id="MCU_009074-RB"/>
    </source>
</evidence>
<sequence>MWQGVYNFIAMNLEDEFFRVFFPLCYESFDIFVSHLVKFQQSTGVVYTVKKIRSLPEGSELALTLAYEYIRLDCSHHKSTVNGKEFKVSEDNCSSYMELSVSENRLKITSYDMLHQPSQIIKPKVENLLEGVQDSDQLDNYGLSGFDLTSVFLHFFNSSEFSSLADLNDKLQQFENATGALYVKLNSKRFPEGHPQRDSMVYSNIKYVCYHYGSRVSSATKRKNQRTSKLGCSSHICISYSNSRLRIVNYDMHHNHPVTFESSRLYPRNRRLDKHEQDAVNELLRLPYDNSSVLDIIKKQFGKVCTKTDLKNMRSRLKRMADVNQVTFTNDEKPLIDRAEQLNATLQEIRAVAEASNDELFMQNISTLKYIIAIWKRGKAATVSEEGECLARNSYQAIFPDDGTSEILTEYDSPHPYLTPADTQ</sequence>
<proteinExistence type="predicted"/>
<dbReference type="WBParaSite" id="MCU_009074-RB">
    <property type="protein sequence ID" value="MCU_009074-RB"/>
    <property type="gene ID" value="MCU_009074"/>
</dbReference>
<protein>
    <submittedName>
        <fullName evidence="1">FAR1 domain-containing protein</fullName>
    </submittedName>
</protein>
<organism evidence="1">
    <name type="scientific">Mesocestoides corti</name>
    <name type="common">Flatworm</name>
    <dbReference type="NCBI Taxonomy" id="53468"/>
    <lineage>
        <taxon>Eukaryota</taxon>
        <taxon>Metazoa</taxon>
        <taxon>Spiralia</taxon>
        <taxon>Lophotrochozoa</taxon>
        <taxon>Platyhelminthes</taxon>
        <taxon>Cestoda</taxon>
        <taxon>Eucestoda</taxon>
        <taxon>Cyclophyllidea</taxon>
        <taxon>Mesocestoididae</taxon>
        <taxon>Mesocestoides</taxon>
    </lineage>
</organism>